<keyword evidence="1" id="KW-0472">Membrane</keyword>
<keyword evidence="3" id="KW-1185">Reference proteome</keyword>
<dbReference type="EMBL" id="JADBJN010000004">
    <property type="protein sequence ID" value="KAG5667041.1"/>
    <property type="molecule type" value="Genomic_DNA"/>
</dbReference>
<sequence length="158" mass="17947">MIIVGLLLWMFHFIASVLLIIGTKKRKSALLIPFIILYTIFFTLIATFAAFCVLEAIATEPKKENKTTNTKVSEKTLEMKKKMKEFKKKHVPPLTLNGIDYMILMMVVSVSCFCCVYFLSCICSLYDKFKDTEKEKKSLSIVGNIAYGAVRESECSES</sequence>
<name>A0A9J6BAY7_POLVA</name>
<evidence type="ECO:0000256" key="1">
    <source>
        <dbReference type="SAM" id="Phobius"/>
    </source>
</evidence>
<accession>A0A9J6BAY7</accession>
<keyword evidence="1" id="KW-0812">Transmembrane</keyword>
<keyword evidence="1" id="KW-1133">Transmembrane helix</keyword>
<dbReference type="AlphaFoldDB" id="A0A9J6BAY7"/>
<protein>
    <submittedName>
        <fullName evidence="2">Uncharacterized protein</fullName>
    </submittedName>
</protein>
<comment type="caution">
    <text evidence="2">The sequence shown here is derived from an EMBL/GenBank/DDBJ whole genome shotgun (WGS) entry which is preliminary data.</text>
</comment>
<feature type="transmembrane region" description="Helical" evidence="1">
    <location>
        <begin position="6"/>
        <end position="23"/>
    </location>
</feature>
<reference evidence="2" key="1">
    <citation type="submission" date="2021-03" db="EMBL/GenBank/DDBJ databases">
        <title>Chromosome level genome of the anhydrobiotic midge Polypedilum vanderplanki.</title>
        <authorList>
            <person name="Yoshida Y."/>
            <person name="Kikawada T."/>
            <person name="Gusev O."/>
        </authorList>
    </citation>
    <scope>NUCLEOTIDE SEQUENCE</scope>
    <source>
        <strain evidence="2">NIAS01</strain>
        <tissue evidence="2">Whole body or cell culture</tissue>
    </source>
</reference>
<dbReference type="Proteomes" id="UP001107558">
    <property type="component" value="Chromosome 4"/>
</dbReference>
<gene>
    <name evidence="2" type="ORF">PVAND_015042</name>
</gene>
<feature type="transmembrane region" description="Helical" evidence="1">
    <location>
        <begin position="101"/>
        <end position="126"/>
    </location>
</feature>
<dbReference type="InterPro" id="IPR031720">
    <property type="entry name" value="DUF4728"/>
</dbReference>
<proteinExistence type="predicted"/>
<organism evidence="2 3">
    <name type="scientific">Polypedilum vanderplanki</name>
    <name type="common">Sleeping chironomid midge</name>
    <dbReference type="NCBI Taxonomy" id="319348"/>
    <lineage>
        <taxon>Eukaryota</taxon>
        <taxon>Metazoa</taxon>
        <taxon>Ecdysozoa</taxon>
        <taxon>Arthropoda</taxon>
        <taxon>Hexapoda</taxon>
        <taxon>Insecta</taxon>
        <taxon>Pterygota</taxon>
        <taxon>Neoptera</taxon>
        <taxon>Endopterygota</taxon>
        <taxon>Diptera</taxon>
        <taxon>Nematocera</taxon>
        <taxon>Chironomoidea</taxon>
        <taxon>Chironomidae</taxon>
        <taxon>Chironominae</taxon>
        <taxon>Polypedilum</taxon>
        <taxon>Polypedilum</taxon>
    </lineage>
</organism>
<evidence type="ECO:0000313" key="3">
    <source>
        <dbReference type="Proteomes" id="UP001107558"/>
    </source>
</evidence>
<evidence type="ECO:0000313" key="2">
    <source>
        <dbReference type="EMBL" id="KAG5667041.1"/>
    </source>
</evidence>
<dbReference type="OrthoDB" id="10648750at2759"/>
<dbReference type="Pfam" id="PF15860">
    <property type="entry name" value="DUF4728"/>
    <property type="match status" value="1"/>
</dbReference>
<feature type="transmembrane region" description="Helical" evidence="1">
    <location>
        <begin position="35"/>
        <end position="58"/>
    </location>
</feature>